<keyword evidence="2" id="KW-1185">Reference proteome</keyword>
<gene>
    <name evidence="1" type="ORF">L249_0510</name>
</gene>
<evidence type="ECO:0000313" key="1">
    <source>
        <dbReference type="EMBL" id="RCI12058.1"/>
    </source>
</evidence>
<dbReference type="Proteomes" id="UP000253664">
    <property type="component" value="Unassembled WGS sequence"/>
</dbReference>
<dbReference type="AlphaFoldDB" id="A0A367LC98"/>
<reference evidence="1 2" key="1">
    <citation type="journal article" date="2015" name="BMC Genomics">
        <title>Insights from the genome of Ophiocordyceps polyrhachis-furcata to pathogenicity and host specificity in insect fungi.</title>
        <authorList>
            <person name="Wichadakul D."/>
            <person name="Kobmoo N."/>
            <person name="Ingsriswang S."/>
            <person name="Tangphatsornruang S."/>
            <person name="Chantasingh D."/>
            <person name="Luangsa-ard J.J."/>
            <person name="Eurwilaichitr L."/>
        </authorList>
    </citation>
    <scope>NUCLEOTIDE SEQUENCE [LARGE SCALE GENOMIC DNA]</scope>
    <source>
        <strain evidence="1 2">BCC 54312</strain>
    </source>
</reference>
<proteinExistence type="predicted"/>
<dbReference type="EMBL" id="LKCN02000007">
    <property type="protein sequence ID" value="RCI12058.1"/>
    <property type="molecule type" value="Genomic_DNA"/>
</dbReference>
<organism evidence="1 2">
    <name type="scientific">Ophiocordyceps polyrhachis-furcata BCC 54312</name>
    <dbReference type="NCBI Taxonomy" id="1330021"/>
    <lineage>
        <taxon>Eukaryota</taxon>
        <taxon>Fungi</taxon>
        <taxon>Dikarya</taxon>
        <taxon>Ascomycota</taxon>
        <taxon>Pezizomycotina</taxon>
        <taxon>Sordariomycetes</taxon>
        <taxon>Hypocreomycetidae</taxon>
        <taxon>Hypocreales</taxon>
        <taxon>Ophiocordycipitaceae</taxon>
        <taxon>Ophiocordyceps</taxon>
    </lineage>
</organism>
<name>A0A367LC98_9HYPO</name>
<protein>
    <submittedName>
        <fullName evidence="1">Uncharacterized protein</fullName>
    </submittedName>
</protein>
<evidence type="ECO:0000313" key="2">
    <source>
        <dbReference type="Proteomes" id="UP000253664"/>
    </source>
</evidence>
<accession>A0A367LC98</accession>
<comment type="caution">
    <text evidence="1">The sequence shown here is derived from an EMBL/GenBank/DDBJ whole genome shotgun (WGS) entry which is preliminary data.</text>
</comment>
<sequence length="269" mass="30282">MNVLTRLYEMGRGGIGSARVNHTDVQVIPYLYLRGERGLLRLQFTGSFHAIAVTRQGGKSAHQDDDADLRLGHDDGKKLRIGYPHARKAKAWFKVGQGREEDKGFLGHHAVSDMSMPSWWCEDSTLAMTVLWEKRGEQRSTTTTAESTSFPQGGLGRHRLAEANPVLLVWIDNVMSWTRAATKEEASFILLCLLSCLETWKRAKQSVGIYASGCALWKIGRPSPSYNRMNRHVHEPVDKVVLRVKIHPRDTFSPSSSSVSEPPFQQQQR</sequence>